<dbReference type="AlphaFoldDB" id="G0NJS8"/>
<dbReference type="eggNOG" id="ENOG502TGQM">
    <property type="taxonomic scope" value="Eukaryota"/>
</dbReference>
<dbReference type="FunCoup" id="G0NJS8">
    <property type="interactions" value="419"/>
</dbReference>
<reference evidence="6" key="1">
    <citation type="submission" date="2011-07" db="EMBL/GenBank/DDBJ databases">
        <authorList>
            <consortium name="Caenorhabditis brenneri Sequencing and Analysis Consortium"/>
            <person name="Wilson R.K."/>
        </authorList>
    </citation>
    <scope>NUCLEOTIDE SEQUENCE [LARGE SCALE GENOMIC DNA]</scope>
    <source>
        <strain evidence="6">PB2801</strain>
    </source>
</reference>
<evidence type="ECO:0008006" key="7">
    <source>
        <dbReference type="Google" id="ProtNLM"/>
    </source>
</evidence>
<dbReference type="GO" id="GO:0008270">
    <property type="term" value="F:zinc ion binding"/>
    <property type="evidence" value="ECO:0007669"/>
    <property type="project" value="UniProtKB-KW"/>
</dbReference>
<gene>
    <name evidence="5" type="ORF">CAEBREN_20825</name>
</gene>
<dbReference type="OrthoDB" id="5849472at2759"/>
<evidence type="ECO:0000313" key="5">
    <source>
        <dbReference type="EMBL" id="EGT32556.1"/>
    </source>
</evidence>
<evidence type="ECO:0000313" key="6">
    <source>
        <dbReference type="Proteomes" id="UP000008068"/>
    </source>
</evidence>
<organism evidence="6">
    <name type="scientific">Caenorhabditis brenneri</name>
    <name type="common">Nematode worm</name>
    <dbReference type="NCBI Taxonomy" id="135651"/>
    <lineage>
        <taxon>Eukaryota</taxon>
        <taxon>Metazoa</taxon>
        <taxon>Ecdysozoa</taxon>
        <taxon>Nematoda</taxon>
        <taxon>Chromadorea</taxon>
        <taxon>Rhabditida</taxon>
        <taxon>Rhabditina</taxon>
        <taxon>Rhabditomorpha</taxon>
        <taxon>Rhabditoidea</taxon>
        <taxon>Rhabditidae</taxon>
        <taxon>Peloderinae</taxon>
        <taxon>Caenorhabditis</taxon>
    </lineage>
</organism>
<protein>
    <recommendedName>
        <fullName evidence="7">RING-type domain-containing protein</fullName>
    </recommendedName>
</protein>
<keyword evidence="2" id="KW-0863">Zinc-finger</keyword>
<sequence length="262" mass="30025">MDDTKKIFKKASENCNPKARTNTYRTFHSKATSRGKSPRKVDEGNKTDEGLGDHLGVCQRCDDCGKMMKFESWEHRQGLVLECAHAFCEKCLPNIRKESHLPTSCQMNSVKCRVPNWYDPDQPSKSERRNAEINRKEYLSRSKLWIFEHKGRPVVVSLRRDATYGDLENSLAMLLSVDLKTHMILIHLPNSYNGGDVNYFMKADDSLTNGPYEKDTKLKYLRYPRIVALSLEVAEKKKPSSEPPSKESVHSPGTKSEQKNQK</sequence>
<evidence type="ECO:0000256" key="3">
    <source>
        <dbReference type="ARBA" id="ARBA00022833"/>
    </source>
</evidence>
<name>G0NJS8_CAEBE</name>
<dbReference type="Proteomes" id="UP000008068">
    <property type="component" value="Unassembled WGS sequence"/>
</dbReference>
<evidence type="ECO:0000256" key="1">
    <source>
        <dbReference type="ARBA" id="ARBA00022723"/>
    </source>
</evidence>
<keyword evidence="6" id="KW-1185">Reference proteome</keyword>
<feature type="region of interest" description="Disordered" evidence="4">
    <location>
        <begin position="234"/>
        <end position="262"/>
    </location>
</feature>
<accession>G0NJS8</accession>
<dbReference type="PROSITE" id="PS00518">
    <property type="entry name" value="ZF_RING_1"/>
    <property type="match status" value="1"/>
</dbReference>
<feature type="region of interest" description="Disordered" evidence="4">
    <location>
        <begin position="26"/>
        <end position="48"/>
    </location>
</feature>
<dbReference type="InParanoid" id="G0NJS8"/>
<dbReference type="EMBL" id="GL379896">
    <property type="protein sequence ID" value="EGT32556.1"/>
    <property type="molecule type" value="Genomic_DNA"/>
</dbReference>
<proteinExistence type="predicted"/>
<feature type="compositionally biased region" description="Basic and acidic residues" evidence="4">
    <location>
        <begin position="234"/>
        <end position="249"/>
    </location>
</feature>
<dbReference type="InterPro" id="IPR017907">
    <property type="entry name" value="Znf_RING_CS"/>
</dbReference>
<dbReference type="OMA" id="NGPYEKD"/>
<dbReference type="HOGENOM" id="CLU_1195818_0_0_1"/>
<keyword evidence="3" id="KW-0862">Zinc</keyword>
<evidence type="ECO:0000256" key="4">
    <source>
        <dbReference type="SAM" id="MobiDB-lite"/>
    </source>
</evidence>
<evidence type="ECO:0000256" key="2">
    <source>
        <dbReference type="ARBA" id="ARBA00022771"/>
    </source>
</evidence>
<feature type="compositionally biased region" description="Basic residues" evidence="4">
    <location>
        <begin position="27"/>
        <end position="38"/>
    </location>
</feature>
<feature type="compositionally biased region" description="Basic and acidic residues" evidence="4">
    <location>
        <begin position="39"/>
        <end position="48"/>
    </location>
</feature>
<keyword evidence="1" id="KW-0479">Metal-binding</keyword>